<feature type="region of interest" description="Disordered" evidence="1">
    <location>
        <begin position="182"/>
        <end position="201"/>
    </location>
</feature>
<organism evidence="3 4">
    <name type="scientific">Cryptococcus floricola</name>
    <dbReference type="NCBI Taxonomy" id="2591691"/>
    <lineage>
        <taxon>Eukaryota</taxon>
        <taxon>Fungi</taxon>
        <taxon>Dikarya</taxon>
        <taxon>Basidiomycota</taxon>
        <taxon>Agaricomycotina</taxon>
        <taxon>Tremellomycetes</taxon>
        <taxon>Tremellales</taxon>
        <taxon>Cryptococcaceae</taxon>
        <taxon>Cryptococcus</taxon>
    </lineage>
</organism>
<gene>
    <name evidence="3" type="ORF">B9479_007472</name>
</gene>
<accession>A0A5D3APD8</accession>
<dbReference type="EMBL" id="NIDF01000171">
    <property type="protein sequence ID" value="TYJ51933.1"/>
    <property type="molecule type" value="Genomic_DNA"/>
</dbReference>
<feature type="transmembrane region" description="Helical" evidence="2">
    <location>
        <begin position="212"/>
        <end position="235"/>
    </location>
</feature>
<feature type="compositionally biased region" description="Basic and acidic residues" evidence="1">
    <location>
        <begin position="28"/>
        <end position="42"/>
    </location>
</feature>
<reference evidence="3 4" key="1">
    <citation type="submission" date="2017-05" db="EMBL/GenBank/DDBJ databases">
        <title>The Genome Sequence of Tsuchiyaea wingfieldii DSM 27421.</title>
        <authorList>
            <person name="Cuomo C."/>
            <person name="Passer A."/>
            <person name="Billmyre B."/>
            <person name="Heitman J."/>
        </authorList>
    </citation>
    <scope>NUCLEOTIDE SEQUENCE [LARGE SCALE GENOMIC DNA]</scope>
    <source>
        <strain evidence="3 4">DSM 27421</strain>
    </source>
</reference>
<keyword evidence="2" id="KW-0472">Membrane</keyword>
<feature type="region of interest" description="Disordered" evidence="1">
    <location>
        <begin position="89"/>
        <end position="116"/>
    </location>
</feature>
<feature type="compositionally biased region" description="Low complexity" evidence="1">
    <location>
        <begin position="89"/>
        <end position="98"/>
    </location>
</feature>
<comment type="caution">
    <text evidence="3">The sequence shown here is derived from an EMBL/GenBank/DDBJ whole genome shotgun (WGS) entry which is preliminary data.</text>
</comment>
<evidence type="ECO:0000256" key="2">
    <source>
        <dbReference type="SAM" id="Phobius"/>
    </source>
</evidence>
<keyword evidence="2" id="KW-1133">Transmembrane helix</keyword>
<protein>
    <submittedName>
        <fullName evidence="3">Uncharacterized protein</fullName>
    </submittedName>
</protein>
<name>A0A5D3APD8_9TREE</name>
<dbReference type="Proteomes" id="UP000322245">
    <property type="component" value="Unassembled WGS sequence"/>
</dbReference>
<dbReference type="AlphaFoldDB" id="A0A5D3APD8"/>
<proteinExistence type="predicted"/>
<sequence length="244" mass="26141">MSVSANTPSTRSPLSTALLVAPSAAEYSKTKDRLRKSERSCDEDSDINPTHKQARRGSLRACTSTGDFESPQLCEGAFHSVYTAIQLPSSLPDESSSPPSLPTRPSPARIHRPPPPAYEHSCCSSFSSSSTLLIDLPPPPPMFVRGKKSCNTLEVFSNAHLHTLDDMELGYQQYVLIAPPSSSFSGRKGKGKKNEKKGKEGRMVDGVRAPRWAGFLAVGVFLGAVVAGVLLGVVYHDGKGSVKS</sequence>
<feature type="region of interest" description="Disordered" evidence="1">
    <location>
        <begin position="25"/>
        <end position="63"/>
    </location>
</feature>
<keyword evidence="2" id="KW-0812">Transmembrane</keyword>
<evidence type="ECO:0000313" key="4">
    <source>
        <dbReference type="Proteomes" id="UP000322245"/>
    </source>
</evidence>
<feature type="compositionally biased region" description="Basic residues" evidence="1">
    <location>
        <begin position="187"/>
        <end position="196"/>
    </location>
</feature>
<evidence type="ECO:0000256" key="1">
    <source>
        <dbReference type="SAM" id="MobiDB-lite"/>
    </source>
</evidence>
<evidence type="ECO:0000313" key="3">
    <source>
        <dbReference type="EMBL" id="TYJ51933.1"/>
    </source>
</evidence>
<keyword evidence="4" id="KW-1185">Reference proteome</keyword>